<dbReference type="OMA" id="MTIFHEE"/>
<protein>
    <submittedName>
        <fullName evidence="1">Uncharacterized protein</fullName>
    </submittedName>
</protein>
<evidence type="ECO:0000313" key="1">
    <source>
        <dbReference type="EMBL" id="KAH9293776.1"/>
    </source>
</evidence>
<evidence type="ECO:0000313" key="2">
    <source>
        <dbReference type="Proteomes" id="UP000824469"/>
    </source>
</evidence>
<organism evidence="1 2">
    <name type="scientific">Taxus chinensis</name>
    <name type="common">Chinese yew</name>
    <name type="synonym">Taxus wallichiana var. chinensis</name>
    <dbReference type="NCBI Taxonomy" id="29808"/>
    <lineage>
        <taxon>Eukaryota</taxon>
        <taxon>Viridiplantae</taxon>
        <taxon>Streptophyta</taxon>
        <taxon>Embryophyta</taxon>
        <taxon>Tracheophyta</taxon>
        <taxon>Spermatophyta</taxon>
        <taxon>Pinopsida</taxon>
        <taxon>Pinidae</taxon>
        <taxon>Conifers II</taxon>
        <taxon>Cupressales</taxon>
        <taxon>Taxaceae</taxon>
        <taxon>Taxus</taxon>
    </lineage>
</organism>
<gene>
    <name evidence="1" type="ORF">KI387_041026</name>
</gene>
<keyword evidence="2" id="KW-1185">Reference proteome</keyword>
<dbReference type="EMBL" id="JAHRHJ020000732">
    <property type="protein sequence ID" value="KAH9293776.1"/>
    <property type="molecule type" value="Genomic_DNA"/>
</dbReference>
<feature type="non-terminal residue" evidence="1">
    <location>
        <position position="1"/>
    </location>
</feature>
<name>A0AA38C7B1_TAXCH</name>
<accession>A0AA38C7B1</accession>
<sequence>PIPASGLECMYNGGATSYKHVVGSTLGVVLKEDVNLLPEEFRTGVFAEKFERRAKAASRTWKREYPQGNLMHLAPIGVVKGGFNFSLQDKRILGVVHEVKDEDNIKQDLSIDVYGRKKQEREAEKKDDESLISALYNV</sequence>
<dbReference type="AlphaFoldDB" id="A0AA38C7B1"/>
<proteinExistence type="predicted"/>
<reference evidence="1 2" key="1">
    <citation type="journal article" date="2021" name="Nat. Plants">
        <title>The Taxus genome provides insights into paclitaxel biosynthesis.</title>
        <authorList>
            <person name="Xiong X."/>
            <person name="Gou J."/>
            <person name="Liao Q."/>
            <person name="Li Y."/>
            <person name="Zhou Q."/>
            <person name="Bi G."/>
            <person name="Li C."/>
            <person name="Du R."/>
            <person name="Wang X."/>
            <person name="Sun T."/>
            <person name="Guo L."/>
            <person name="Liang H."/>
            <person name="Lu P."/>
            <person name="Wu Y."/>
            <person name="Zhang Z."/>
            <person name="Ro D.K."/>
            <person name="Shang Y."/>
            <person name="Huang S."/>
            <person name="Yan J."/>
        </authorList>
    </citation>
    <scope>NUCLEOTIDE SEQUENCE [LARGE SCALE GENOMIC DNA]</scope>
    <source>
        <strain evidence="1">Ta-2019</strain>
    </source>
</reference>
<comment type="caution">
    <text evidence="1">The sequence shown here is derived from an EMBL/GenBank/DDBJ whole genome shotgun (WGS) entry which is preliminary data.</text>
</comment>
<dbReference type="Proteomes" id="UP000824469">
    <property type="component" value="Unassembled WGS sequence"/>
</dbReference>